<gene>
    <name evidence="2" type="ORF">PV05_05805</name>
</gene>
<dbReference type="HOGENOM" id="CLU_1129076_0_0_1"/>
<protein>
    <submittedName>
        <fullName evidence="2">Uncharacterized protein</fullName>
    </submittedName>
</protein>
<evidence type="ECO:0000256" key="1">
    <source>
        <dbReference type="SAM" id="MobiDB-lite"/>
    </source>
</evidence>
<evidence type="ECO:0000313" key="3">
    <source>
        <dbReference type="Proteomes" id="UP000054342"/>
    </source>
</evidence>
<evidence type="ECO:0000313" key="2">
    <source>
        <dbReference type="EMBL" id="KIW57220.1"/>
    </source>
</evidence>
<dbReference type="EMBL" id="KN847319">
    <property type="protein sequence ID" value="KIW57220.1"/>
    <property type="molecule type" value="Genomic_DNA"/>
</dbReference>
<feature type="compositionally biased region" description="Polar residues" evidence="1">
    <location>
        <begin position="53"/>
        <end position="71"/>
    </location>
</feature>
<dbReference type="Proteomes" id="UP000054342">
    <property type="component" value="Unassembled WGS sequence"/>
</dbReference>
<dbReference type="RefSeq" id="XP_013317804.1">
    <property type="nucleotide sequence ID" value="XM_013462350.1"/>
</dbReference>
<proteinExistence type="predicted"/>
<reference evidence="2 3" key="1">
    <citation type="submission" date="2015-01" db="EMBL/GenBank/DDBJ databases">
        <title>The Genome Sequence of Exophiala xenobiotica CBS118157.</title>
        <authorList>
            <consortium name="The Broad Institute Genomics Platform"/>
            <person name="Cuomo C."/>
            <person name="de Hoog S."/>
            <person name="Gorbushina A."/>
            <person name="Stielow B."/>
            <person name="Teixiera M."/>
            <person name="Abouelleil A."/>
            <person name="Chapman S.B."/>
            <person name="Priest M."/>
            <person name="Young S.K."/>
            <person name="Wortman J."/>
            <person name="Nusbaum C."/>
            <person name="Birren B."/>
        </authorList>
    </citation>
    <scope>NUCLEOTIDE SEQUENCE [LARGE SCALE GENOMIC DNA]</scope>
    <source>
        <strain evidence="2 3">CBS 118157</strain>
    </source>
</reference>
<accession>A0A0D2ER45</accession>
<sequence>MRTNEHTALPMRSDPFQVGSIAEAQHSRKVCIKQNGSTSDMQGLNGSPMLHVPQTNDDQYTGQSSRLSIQPRNVLLPLGAKDTCPTPPIDGKREDVPGPETDRLTSEQQAASTESTTSDSIDTRSRLPERVGWDQQLYESCPSHFSCTPRRPSIADFEIMHSHLPFQHSRSHTNESKAEDLIDLLEISAQAKPCSPRGIREIFRAEEGWLPAPPGLVTTWEFGAIGQRLIPVIAPDTPDSDTLARS</sequence>
<feature type="compositionally biased region" description="Low complexity" evidence="1">
    <location>
        <begin position="106"/>
        <end position="120"/>
    </location>
</feature>
<dbReference type="AlphaFoldDB" id="A0A0D2ER45"/>
<name>A0A0D2ER45_9EURO</name>
<organism evidence="2 3">
    <name type="scientific">Exophiala xenobiotica</name>
    <dbReference type="NCBI Taxonomy" id="348802"/>
    <lineage>
        <taxon>Eukaryota</taxon>
        <taxon>Fungi</taxon>
        <taxon>Dikarya</taxon>
        <taxon>Ascomycota</taxon>
        <taxon>Pezizomycotina</taxon>
        <taxon>Eurotiomycetes</taxon>
        <taxon>Chaetothyriomycetidae</taxon>
        <taxon>Chaetothyriales</taxon>
        <taxon>Herpotrichiellaceae</taxon>
        <taxon>Exophiala</taxon>
    </lineage>
</organism>
<feature type="compositionally biased region" description="Polar residues" evidence="1">
    <location>
        <begin position="36"/>
        <end position="45"/>
    </location>
</feature>
<feature type="compositionally biased region" description="Basic and acidic residues" evidence="1">
    <location>
        <begin position="90"/>
        <end position="105"/>
    </location>
</feature>
<dbReference type="OrthoDB" id="10356175at2759"/>
<feature type="region of interest" description="Disordered" evidence="1">
    <location>
        <begin position="36"/>
        <end position="125"/>
    </location>
</feature>
<dbReference type="GeneID" id="25327713"/>
<keyword evidence="3" id="KW-1185">Reference proteome</keyword>